<evidence type="ECO:0000256" key="1">
    <source>
        <dbReference type="SAM" id="SignalP"/>
    </source>
</evidence>
<accession>A0A5C5Z6V3</accession>
<comment type="caution">
    <text evidence="2">The sequence shown here is derived from an EMBL/GenBank/DDBJ whole genome shotgun (WGS) entry which is preliminary data.</text>
</comment>
<evidence type="ECO:0000313" key="2">
    <source>
        <dbReference type="EMBL" id="TWT82988.1"/>
    </source>
</evidence>
<dbReference type="EMBL" id="SJPJ01000001">
    <property type="protein sequence ID" value="TWT82988.1"/>
    <property type="molecule type" value="Genomic_DNA"/>
</dbReference>
<dbReference type="AlphaFoldDB" id="A0A5C5Z6V3"/>
<gene>
    <name evidence="2" type="ORF">CA13_44510</name>
</gene>
<evidence type="ECO:0000313" key="3">
    <source>
        <dbReference type="Proteomes" id="UP000315010"/>
    </source>
</evidence>
<dbReference type="NCBIfam" id="TIGR02595">
    <property type="entry name" value="PEP_CTERM"/>
    <property type="match status" value="1"/>
</dbReference>
<keyword evidence="1" id="KW-0732">Signal</keyword>
<dbReference type="RefSeq" id="WP_146399845.1">
    <property type="nucleotide sequence ID" value="NZ_SJPJ01000001.1"/>
</dbReference>
<dbReference type="OrthoDB" id="296126at2"/>
<feature type="chain" id="PRO_5022736639" evidence="1">
    <location>
        <begin position="30"/>
        <end position="210"/>
    </location>
</feature>
<sequence length="210" mass="22600" precursor="true">MFSTTRIQYSKLALLVALASFICVGSADAAFVVKFDPNMTTIVSNGTTQTVSVDLLIDYMDDGNPNTLSAYTFNITDPGTGLTFTNPLAADYAWDFGPSLSMDLAGDSQVLSSNFSSGNFVVPEGSTRSLMTLDFVVDGSVIDQTFPLNLSVLNASRNLFTDIESEFSFDAGQFVVTSVPEPSTASVLALGVGLCTLRRRKRSRQTNRHC</sequence>
<proteinExistence type="predicted"/>
<reference evidence="2 3" key="1">
    <citation type="submission" date="2019-02" db="EMBL/GenBank/DDBJ databases">
        <title>Deep-cultivation of Planctomycetes and their phenomic and genomic characterization uncovers novel biology.</title>
        <authorList>
            <person name="Wiegand S."/>
            <person name="Jogler M."/>
            <person name="Boedeker C."/>
            <person name="Pinto D."/>
            <person name="Vollmers J."/>
            <person name="Rivas-Marin E."/>
            <person name="Kohn T."/>
            <person name="Peeters S.H."/>
            <person name="Heuer A."/>
            <person name="Rast P."/>
            <person name="Oberbeckmann S."/>
            <person name="Bunk B."/>
            <person name="Jeske O."/>
            <person name="Meyerdierks A."/>
            <person name="Storesund J.E."/>
            <person name="Kallscheuer N."/>
            <person name="Luecker S."/>
            <person name="Lage O.M."/>
            <person name="Pohl T."/>
            <person name="Merkel B.J."/>
            <person name="Hornburger P."/>
            <person name="Mueller R.-W."/>
            <person name="Bruemmer F."/>
            <person name="Labrenz M."/>
            <person name="Spormann A.M."/>
            <person name="Op Den Camp H."/>
            <person name="Overmann J."/>
            <person name="Amann R."/>
            <person name="Jetten M.S.M."/>
            <person name="Mascher T."/>
            <person name="Medema M.H."/>
            <person name="Devos D.P."/>
            <person name="Kaster A.-K."/>
            <person name="Ovreas L."/>
            <person name="Rohde M."/>
            <person name="Galperin M.Y."/>
            <person name="Jogler C."/>
        </authorList>
    </citation>
    <scope>NUCLEOTIDE SEQUENCE [LARGE SCALE GENOMIC DNA]</scope>
    <source>
        <strain evidence="2 3">CA13</strain>
    </source>
</reference>
<keyword evidence="3" id="KW-1185">Reference proteome</keyword>
<feature type="signal peptide" evidence="1">
    <location>
        <begin position="1"/>
        <end position="29"/>
    </location>
</feature>
<protein>
    <submittedName>
        <fullName evidence="2">Uncharacterized protein</fullName>
    </submittedName>
</protein>
<organism evidence="2 3">
    <name type="scientific">Novipirellula herctigrandis</name>
    <dbReference type="NCBI Taxonomy" id="2527986"/>
    <lineage>
        <taxon>Bacteria</taxon>
        <taxon>Pseudomonadati</taxon>
        <taxon>Planctomycetota</taxon>
        <taxon>Planctomycetia</taxon>
        <taxon>Pirellulales</taxon>
        <taxon>Pirellulaceae</taxon>
        <taxon>Novipirellula</taxon>
    </lineage>
</organism>
<name>A0A5C5Z6V3_9BACT</name>
<dbReference type="Proteomes" id="UP000315010">
    <property type="component" value="Unassembled WGS sequence"/>
</dbReference>
<dbReference type="InterPro" id="IPR013424">
    <property type="entry name" value="Ice-binding_C"/>
</dbReference>